<reference evidence="1 2" key="1">
    <citation type="submission" date="2018-08" db="EMBL/GenBank/DDBJ databases">
        <title>Genomic Encyclopedia of Archaeal and Bacterial Type Strains, Phase II (KMG-II): from individual species to whole genera.</title>
        <authorList>
            <person name="Goeker M."/>
        </authorList>
    </citation>
    <scope>NUCLEOTIDE SEQUENCE [LARGE SCALE GENOMIC DNA]</scope>
    <source>
        <strain evidence="1 2">DSM 15986</strain>
    </source>
</reference>
<name>A0A3E0E7S8_9BACT</name>
<keyword evidence="2" id="KW-1185">Reference proteome</keyword>
<evidence type="ECO:0000313" key="1">
    <source>
        <dbReference type="EMBL" id="REG94308.1"/>
    </source>
</evidence>
<proteinExistence type="predicted"/>
<organism evidence="1 2">
    <name type="scientific">Algoriphagus antarcticus</name>
    <dbReference type="NCBI Taxonomy" id="238540"/>
    <lineage>
        <taxon>Bacteria</taxon>
        <taxon>Pseudomonadati</taxon>
        <taxon>Bacteroidota</taxon>
        <taxon>Cytophagia</taxon>
        <taxon>Cytophagales</taxon>
        <taxon>Cyclobacteriaceae</taxon>
        <taxon>Algoriphagus</taxon>
    </lineage>
</organism>
<dbReference type="RefSeq" id="WP_086543407.1">
    <property type="nucleotide sequence ID" value="NZ_MSSW01000072.1"/>
</dbReference>
<dbReference type="Proteomes" id="UP000256405">
    <property type="component" value="Unassembled WGS sequence"/>
</dbReference>
<protein>
    <submittedName>
        <fullName evidence="1">Uncharacterized protein</fullName>
    </submittedName>
</protein>
<gene>
    <name evidence="1" type="ORF">C8N25_101133</name>
</gene>
<dbReference type="EMBL" id="QUNF01000001">
    <property type="protein sequence ID" value="REG94308.1"/>
    <property type="molecule type" value="Genomic_DNA"/>
</dbReference>
<accession>A0A3E0E7S8</accession>
<comment type="caution">
    <text evidence="1">The sequence shown here is derived from an EMBL/GenBank/DDBJ whole genome shotgun (WGS) entry which is preliminary data.</text>
</comment>
<sequence>MKSIEKKISTPTKVGQIVKFHTPYPDENPNQLYVLLEIFEYDESLKPKADIKALNTGLSFPPISTVLLEDLELAEVETTDLIGFRASIKKDNHSIVSGKVIEVVQPKQMVDLSKIGDRVETNVSVTIQDTSGNAHDGFLTVIF</sequence>
<dbReference type="AlphaFoldDB" id="A0A3E0E7S8"/>
<dbReference type="OrthoDB" id="709503at2"/>
<evidence type="ECO:0000313" key="2">
    <source>
        <dbReference type="Proteomes" id="UP000256405"/>
    </source>
</evidence>